<feature type="transmembrane region" description="Helical" evidence="2">
    <location>
        <begin position="162"/>
        <end position="187"/>
    </location>
</feature>
<feature type="transmembrane region" description="Helical" evidence="2">
    <location>
        <begin position="126"/>
        <end position="150"/>
    </location>
</feature>
<keyword evidence="2" id="KW-1133">Transmembrane helix</keyword>
<evidence type="ECO:0000256" key="1">
    <source>
        <dbReference type="SAM" id="MobiDB-lite"/>
    </source>
</evidence>
<evidence type="ECO:0000259" key="3">
    <source>
        <dbReference type="Pfam" id="PF20152"/>
    </source>
</evidence>
<reference evidence="4 5" key="1">
    <citation type="journal article" date="2019" name="Nat. Ecol. Evol.">
        <title>Megaphylogeny resolves global patterns of mushroom evolution.</title>
        <authorList>
            <person name="Varga T."/>
            <person name="Krizsan K."/>
            <person name="Foldi C."/>
            <person name="Dima B."/>
            <person name="Sanchez-Garcia M."/>
            <person name="Sanchez-Ramirez S."/>
            <person name="Szollosi G.J."/>
            <person name="Szarkandi J.G."/>
            <person name="Papp V."/>
            <person name="Albert L."/>
            <person name="Andreopoulos W."/>
            <person name="Angelini C."/>
            <person name="Antonin V."/>
            <person name="Barry K.W."/>
            <person name="Bougher N.L."/>
            <person name="Buchanan P."/>
            <person name="Buyck B."/>
            <person name="Bense V."/>
            <person name="Catcheside P."/>
            <person name="Chovatia M."/>
            <person name="Cooper J."/>
            <person name="Damon W."/>
            <person name="Desjardin D."/>
            <person name="Finy P."/>
            <person name="Geml J."/>
            <person name="Haridas S."/>
            <person name="Hughes K."/>
            <person name="Justo A."/>
            <person name="Karasinski D."/>
            <person name="Kautmanova I."/>
            <person name="Kiss B."/>
            <person name="Kocsube S."/>
            <person name="Kotiranta H."/>
            <person name="LaButti K.M."/>
            <person name="Lechner B.E."/>
            <person name="Liimatainen K."/>
            <person name="Lipzen A."/>
            <person name="Lukacs Z."/>
            <person name="Mihaltcheva S."/>
            <person name="Morgado L.N."/>
            <person name="Niskanen T."/>
            <person name="Noordeloos M.E."/>
            <person name="Ohm R.A."/>
            <person name="Ortiz-Santana B."/>
            <person name="Ovrebo C."/>
            <person name="Racz N."/>
            <person name="Riley R."/>
            <person name="Savchenko A."/>
            <person name="Shiryaev A."/>
            <person name="Soop K."/>
            <person name="Spirin V."/>
            <person name="Szebenyi C."/>
            <person name="Tomsovsky M."/>
            <person name="Tulloss R.E."/>
            <person name="Uehling J."/>
            <person name="Grigoriev I.V."/>
            <person name="Vagvolgyi C."/>
            <person name="Papp T."/>
            <person name="Martin F.M."/>
            <person name="Miettinen O."/>
            <person name="Hibbett D.S."/>
            <person name="Nagy L.G."/>
        </authorList>
    </citation>
    <scope>NUCLEOTIDE SEQUENCE [LARGE SCALE GENOMIC DNA]</scope>
    <source>
        <strain evidence="4 5">CBS 166.37</strain>
    </source>
</reference>
<feature type="domain" description="DUF6534" evidence="3">
    <location>
        <begin position="173"/>
        <end position="260"/>
    </location>
</feature>
<sequence>MPMTHEELQQAMFLLGPWLIGSFIEVLFQGVLFCQFAHYLEWHRDDKLTLRLSVLGLAILTTLKSIHSFATVWIMLILNFTDLQGAILLNYTVWWQTGSGMTVASIGAYVQIFFIHRLFAISNRNWWVTAPVVVVLIFAYLSLCLATYYVSQGVEASPQMAIWFANHFSTVFAGDMMITLATAFFLIRSKQDVLPQTVGLISALVRLTFQTAAPAAICAMLNLIFSQVYSGEDRLVSIAFNQALSKLYAFSMMWTLNARHTLRSKHSRSHFTTDSGRRRDNMELGSYNNNGVQVQTRAEAVRHIDVKGMFHHPDEDVVSQVDEFKMSTTV</sequence>
<dbReference type="EMBL" id="ML213621">
    <property type="protein sequence ID" value="TFK35504.1"/>
    <property type="molecule type" value="Genomic_DNA"/>
</dbReference>
<keyword evidence="2" id="KW-0812">Transmembrane</keyword>
<dbReference type="InterPro" id="IPR045339">
    <property type="entry name" value="DUF6534"/>
</dbReference>
<dbReference type="PANTHER" id="PTHR40465">
    <property type="entry name" value="CHROMOSOME 1, WHOLE GENOME SHOTGUN SEQUENCE"/>
    <property type="match status" value="1"/>
</dbReference>
<evidence type="ECO:0000313" key="5">
    <source>
        <dbReference type="Proteomes" id="UP000308652"/>
    </source>
</evidence>
<dbReference type="AlphaFoldDB" id="A0A5C3LR00"/>
<feature type="transmembrane region" description="Helical" evidence="2">
    <location>
        <begin position="235"/>
        <end position="256"/>
    </location>
</feature>
<feature type="transmembrane region" description="Helical" evidence="2">
    <location>
        <begin position="20"/>
        <end position="40"/>
    </location>
</feature>
<evidence type="ECO:0000256" key="2">
    <source>
        <dbReference type="SAM" id="Phobius"/>
    </source>
</evidence>
<evidence type="ECO:0000313" key="4">
    <source>
        <dbReference type="EMBL" id="TFK35504.1"/>
    </source>
</evidence>
<feature type="transmembrane region" description="Helical" evidence="2">
    <location>
        <begin position="207"/>
        <end position="229"/>
    </location>
</feature>
<feature type="transmembrane region" description="Helical" evidence="2">
    <location>
        <begin position="52"/>
        <end position="81"/>
    </location>
</feature>
<organism evidence="4 5">
    <name type="scientific">Crucibulum laeve</name>
    <dbReference type="NCBI Taxonomy" id="68775"/>
    <lineage>
        <taxon>Eukaryota</taxon>
        <taxon>Fungi</taxon>
        <taxon>Dikarya</taxon>
        <taxon>Basidiomycota</taxon>
        <taxon>Agaricomycotina</taxon>
        <taxon>Agaricomycetes</taxon>
        <taxon>Agaricomycetidae</taxon>
        <taxon>Agaricales</taxon>
        <taxon>Agaricineae</taxon>
        <taxon>Nidulariaceae</taxon>
        <taxon>Crucibulum</taxon>
    </lineage>
</organism>
<dbReference type="Pfam" id="PF20152">
    <property type="entry name" value="DUF6534"/>
    <property type="match status" value="1"/>
</dbReference>
<name>A0A5C3LR00_9AGAR</name>
<dbReference type="STRING" id="68775.A0A5C3LR00"/>
<dbReference type="Proteomes" id="UP000308652">
    <property type="component" value="Unassembled WGS sequence"/>
</dbReference>
<feature type="region of interest" description="Disordered" evidence="1">
    <location>
        <begin position="267"/>
        <end position="288"/>
    </location>
</feature>
<keyword evidence="5" id="KW-1185">Reference proteome</keyword>
<keyword evidence="2" id="KW-0472">Membrane</keyword>
<proteinExistence type="predicted"/>
<protein>
    <recommendedName>
        <fullName evidence="3">DUF6534 domain-containing protein</fullName>
    </recommendedName>
</protein>
<gene>
    <name evidence="4" type="ORF">BDQ12DRAFT_688243</name>
</gene>
<accession>A0A5C3LR00</accession>
<dbReference type="PANTHER" id="PTHR40465:SF1">
    <property type="entry name" value="DUF6534 DOMAIN-CONTAINING PROTEIN"/>
    <property type="match status" value="1"/>
</dbReference>
<dbReference type="OrthoDB" id="3268841at2759"/>
<feature type="transmembrane region" description="Helical" evidence="2">
    <location>
        <begin position="93"/>
        <end position="114"/>
    </location>
</feature>